<dbReference type="PROSITE" id="PS50102">
    <property type="entry name" value="RRM"/>
    <property type="match status" value="2"/>
</dbReference>
<sequence>MNVALLSRSNPPSLSPEVASCHPTVVLWTGLEPWMDVEYAHQVCALMGWQASVCVPPTSLSTSMVANNAGFCLLVFPDAIQGRKAVAQVHGDAPISMPNSSQNFTLSWAGPILPSRLKNITGTGNQNLTVESRAMLPSLFVTDLDPGTSQSDLMEVFQNPILGLLPDRPRKYVRPFKTCHSAKIMVDYDTGMSRGFGFIRFGDTAEQLRALSEMQGLYCQGRPMRLAPATPKVIYGSDRQMTQHLSTPASPSSIHIPPPPDHDALAADPYNTTLFVGGLSRSTDQPRLKMAFQPFGPLHYVKVNQERCYGFVQFMHKLDAEHAFQQMQGAQMDDRHLRLSWGRGFRKFIL</sequence>
<dbReference type="GO" id="GO:0003729">
    <property type="term" value="F:mRNA binding"/>
    <property type="evidence" value="ECO:0007669"/>
    <property type="project" value="InterPro"/>
</dbReference>
<dbReference type="InterPro" id="IPR012677">
    <property type="entry name" value="Nucleotide-bd_a/b_plait_sf"/>
</dbReference>
<dbReference type="InterPro" id="IPR050825">
    <property type="entry name" value="RBM42_RBP45_47-like"/>
</dbReference>
<protein>
    <recommendedName>
        <fullName evidence="4">RRM domain-containing protein</fullName>
    </recommendedName>
</protein>
<accession>A0AAW0AJQ6</accession>
<evidence type="ECO:0000256" key="3">
    <source>
        <dbReference type="PROSITE-ProRule" id="PRU00176"/>
    </source>
</evidence>
<dbReference type="Proteomes" id="UP001362999">
    <property type="component" value="Unassembled WGS sequence"/>
</dbReference>
<evidence type="ECO:0000259" key="4">
    <source>
        <dbReference type="PROSITE" id="PS50102"/>
    </source>
</evidence>
<evidence type="ECO:0000256" key="2">
    <source>
        <dbReference type="ARBA" id="ARBA00022884"/>
    </source>
</evidence>
<dbReference type="SUPFAM" id="SSF54928">
    <property type="entry name" value="RNA-binding domain, RBD"/>
    <property type="match status" value="1"/>
</dbReference>
<dbReference type="SMART" id="SM00360">
    <property type="entry name" value="RRM"/>
    <property type="match status" value="2"/>
</dbReference>
<feature type="domain" description="RRM" evidence="4">
    <location>
        <begin position="137"/>
        <end position="231"/>
    </location>
</feature>
<dbReference type="InterPro" id="IPR000504">
    <property type="entry name" value="RRM_dom"/>
</dbReference>
<organism evidence="5 6">
    <name type="scientific">Favolaschia claudopus</name>
    <dbReference type="NCBI Taxonomy" id="2862362"/>
    <lineage>
        <taxon>Eukaryota</taxon>
        <taxon>Fungi</taxon>
        <taxon>Dikarya</taxon>
        <taxon>Basidiomycota</taxon>
        <taxon>Agaricomycotina</taxon>
        <taxon>Agaricomycetes</taxon>
        <taxon>Agaricomycetidae</taxon>
        <taxon>Agaricales</taxon>
        <taxon>Marasmiineae</taxon>
        <taxon>Mycenaceae</taxon>
        <taxon>Favolaschia</taxon>
    </lineage>
</organism>
<name>A0AAW0AJQ6_9AGAR</name>
<reference evidence="5 6" key="1">
    <citation type="journal article" date="2024" name="J Genomics">
        <title>Draft genome sequencing and assembly of Favolaschia claudopus CIRM-BRFM 2984 isolated from oak limbs.</title>
        <authorList>
            <person name="Navarro D."/>
            <person name="Drula E."/>
            <person name="Chaduli D."/>
            <person name="Cazenave R."/>
            <person name="Ahrendt S."/>
            <person name="Wang J."/>
            <person name="Lipzen A."/>
            <person name="Daum C."/>
            <person name="Barry K."/>
            <person name="Grigoriev I.V."/>
            <person name="Favel A."/>
            <person name="Rosso M.N."/>
            <person name="Martin F."/>
        </authorList>
    </citation>
    <scope>NUCLEOTIDE SEQUENCE [LARGE SCALE GENOMIC DNA]</scope>
    <source>
        <strain evidence="5 6">CIRM-BRFM 2984</strain>
    </source>
</reference>
<dbReference type="EMBL" id="JAWWNJ010000059">
    <property type="protein sequence ID" value="KAK7013434.1"/>
    <property type="molecule type" value="Genomic_DNA"/>
</dbReference>
<keyword evidence="1" id="KW-0677">Repeat</keyword>
<keyword evidence="2 3" id="KW-0694">RNA-binding</keyword>
<dbReference type="GO" id="GO:0006376">
    <property type="term" value="P:mRNA splice site recognition"/>
    <property type="evidence" value="ECO:0007669"/>
    <property type="project" value="TreeGrafter"/>
</dbReference>
<proteinExistence type="predicted"/>
<dbReference type="Pfam" id="PF00076">
    <property type="entry name" value="RRM_1"/>
    <property type="match status" value="2"/>
</dbReference>
<dbReference type="GO" id="GO:0005829">
    <property type="term" value="C:cytosol"/>
    <property type="evidence" value="ECO:0007669"/>
    <property type="project" value="TreeGrafter"/>
</dbReference>
<evidence type="ECO:0000313" key="5">
    <source>
        <dbReference type="EMBL" id="KAK7013434.1"/>
    </source>
</evidence>
<dbReference type="InterPro" id="IPR035979">
    <property type="entry name" value="RBD_domain_sf"/>
</dbReference>
<feature type="domain" description="RRM" evidence="4">
    <location>
        <begin position="272"/>
        <end position="344"/>
    </location>
</feature>
<evidence type="ECO:0000256" key="1">
    <source>
        <dbReference type="ARBA" id="ARBA00022737"/>
    </source>
</evidence>
<dbReference type="AlphaFoldDB" id="A0AAW0AJQ6"/>
<gene>
    <name evidence="5" type="ORF">R3P38DRAFT_3004847</name>
</gene>
<evidence type="ECO:0000313" key="6">
    <source>
        <dbReference type="Proteomes" id="UP001362999"/>
    </source>
</evidence>
<dbReference type="Gene3D" id="3.30.70.330">
    <property type="match status" value="2"/>
</dbReference>
<dbReference type="PANTHER" id="PTHR47640">
    <property type="entry name" value="TRNA SELENOCYSTEINE 1-ASSOCIATED PROTEIN 1-RELATED-RELATED"/>
    <property type="match status" value="1"/>
</dbReference>
<comment type="caution">
    <text evidence="5">The sequence shown here is derived from an EMBL/GenBank/DDBJ whole genome shotgun (WGS) entry which is preliminary data.</text>
</comment>
<keyword evidence="6" id="KW-1185">Reference proteome</keyword>
<dbReference type="PANTHER" id="PTHR47640:SF10">
    <property type="entry name" value="TRNA SELENOCYSTEINE 1-ASSOCIATED PROTEIN 1-RELATED"/>
    <property type="match status" value="1"/>
</dbReference>